<evidence type="ECO:0000313" key="3">
    <source>
        <dbReference type="Proteomes" id="UP000049455"/>
    </source>
</evidence>
<dbReference type="EMBL" id="CYPR01000014">
    <property type="protein sequence ID" value="CUH13195.1"/>
    <property type="molecule type" value="Genomic_DNA"/>
</dbReference>
<protein>
    <recommendedName>
        <fullName evidence="4">Nicotinamide riboside transporter PnuC</fullName>
    </recommendedName>
</protein>
<accession>A0A0M7B8G2</accession>
<dbReference type="OrthoDB" id="7619970at2"/>
<name>A0A0M7B8G2_9RHOB</name>
<dbReference type="RefSeq" id="WP_055661961.1">
    <property type="nucleotide sequence ID" value="NZ_CYPR01000014.1"/>
</dbReference>
<dbReference type="AlphaFoldDB" id="A0A0M7B8G2"/>
<sequence>MDIIEIVRWVAAICVIMAALMVAWGQPVRLVAWGFVIFSLASILWIAAAGIGGKWALLIQNVVLLGVNLWGVWRWFRRL</sequence>
<keyword evidence="1" id="KW-0472">Membrane</keyword>
<evidence type="ECO:0000256" key="1">
    <source>
        <dbReference type="SAM" id="Phobius"/>
    </source>
</evidence>
<evidence type="ECO:0000313" key="2">
    <source>
        <dbReference type="EMBL" id="CUH13195.1"/>
    </source>
</evidence>
<reference evidence="2 3" key="1">
    <citation type="submission" date="2015-09" db="EMBL/GenBank/DDBJ databases">
        <authorList>
            <person name="Jackson K.R."/>
            <person name="Lunt B.L."/>
            <person name="Fisher J.N.B."/>
            <person name="Gardner A.V."/>
            <person name="Bailey M.E."/>
            <person name="Deus L.M."/>
            <person name="Earl A.S."/>
            <person name="Gibby P.D."/>
            <person name="Hartmann K.A."/>
            <person name="Liu J.E."/>
            <person name="Manci A.M."/>
            <person name="Nielsen D.A."/>
            <person name="Solomon M.B."/>
            <person name="Breakwell D.P."/>
            <person name="Burnett S.H."/>
            <person name="Grose J.H."/>
        </authorList>
    </citation>
    <scope>NUCLEOTIDE SEQUENCE [LARGE SCALE GENOMIC DNA]</scope>
    <source>
        <strain evidence="2 3">CECT 7799</strain>
    </source>
</reference>
<dbReference type="Proteomes" id="UP000049455">
    <property type="component" value="Unassembled WGS sequence"/>
</dbReference>
<organism evidence="2 3">
    <name type="scientific">Jannaschia seosinensis</name>
    <dbReference type="NCBI Taxonomy" id="313367"/>
    <lineage>
        <taxon>Bacteria</taxon>
        <taxon>Pseudomonadati</taxon>
        <taxon>Pseudomonadota</taxon>
        <taxon>Alphaproteobacteria</taxon>
        <taxon>Rhodobacterales</taxon>
        <taxon>Roseobacteraceae</taxon>
        <taxon>Jannaschia</taxon>
    </lineage>
</organism>
<feature type="transmembrane region" description="Helical" evidence="1">
    <location>
        <begin position="6"/>
        <end position="24"/>
    </location>
</feature>
<keyword evidence="1" id="KW-0812">Transmembrane</keyword>
<gene>
    <name evidence="2" type="ORF">JSE7799_00239</name>
</gene>
<dbReference type="STRING" id="313367.JSE7799_00239"/>
<feature type="transmembrane region" description="Helical" evidence="1">
    <location>
        <begin position="57"/>
        <end position="76"/>
    </location>
</feature>
<proteinExistence type="predicted"/>
<evidence type="ECO:0008006" key="4">
    <source>
        <dbReference type="Google" id="ProtNLM"/>
    </source>
</evidence>
<keyword evidence="3" id="KW-1185">Reference proteome</keyword>
<feature type="transmembrane region" description="Helical" evidence="1">
    <location>
        <begin position="31"/>
        <end position="51"/>
    </location>
</feature>
<keyword evidence="1" id="KW-1133">Transmembrane helix</keyword>